<protein>
    <submittedName>
        <fullName evidence="2">Uncharacterized protein</fullName>
    </submittedName>
</protein>
<sequence length="153" mass="17689">MHKIMQGLMLLWLGGQALAGEEPALQWQRDVQAQEQAASRQTDFNTYNYQPRPAVNRMQPPARLPVAAKPAPPRWVKQQAKVYWQQHDRSRQVFTAHWRSQDGWIDYASVCANYRAGSLSYRDCRKAAKRYFVERCKAGKGAGYCHAENNFFL</sequence>
<comment type="caution">
    <text evidence="2">The sequence shown here is derived from an EMBL/GenBank/DDBJ whole genome shotgun (WGS) entry which is preliminary data.</text>
</comment>
<name>A0A2I0CUH2_9PSED</name>
<dbReference type="RefSeq" id="WP_101192496.1">
    <property type="nucleotide sequence ID" value="NZ_PIYS01000002.1"/>
</dbReference>
<accession>A0A2I0CUH2</accession>
<proteinExistence type="predicted"/>
<dbReference type="Proteomes" id="UP000242861">
    <property type="component" value="Unassembled WGS sequence"/>
</dbReference>
<dbReference type="EMBL" id="PIYS01000002">
    <property type="protein sequence ID" value="PKF73165.1"/>
    <property type="molecule type" value="Genomic_DNA"/>
</dbReference>
<organism evidence="2 3">
    <name type="scientific">Pseudomonas fluvialis</name>
    <dbReference type="NCBI Taxonomy" id="1793966"/>
    <lineage>
        <taxon>Bacteria</taxon>
        <taxon>Pseudomonadati</taxon>
        <taxon>Pseudomonadota</taxon>
        <taxon>Gammaproteobacteria</taxon>
        <taxon>Pseudomonadales</taxon>
        <taxon>Pseudomonadaceae</taxon>
        <taxon>Pseudomonas</taxon>
    </lineage>
</organism>
<reference evidence="3" key="1">
    <citation type="submission" date="2017-12" db="EMBL/GenBank/DDBJ databases">
        <authorList>
            <person name="Yu X.-Y."/>
        </authorList>
    </citation>
    <scope>NUCLEOTIDE SEQUENCE [LARGE SCALE GENOMIC DNA]</scope>
    <source>
        <strain evidence="3">ZYSR67-Z</strain>
    </source>
</reference>
<feature type="signal peptide" evidence="1">
    <location>
        <begin position="1"/>
        <end position="19"/>
    </location>
</feature>
<feature type="chain" id="PRO_5014191663" evidence="1">
    <location>
        <begin position="20"/>
        <end position="153"/>
    </location>
</feature>
<evidence type="ECO:0000313" key="3">
    <source>
        <dbReference type="Proteomes" id="UP000242861"/>
    </source>
</evidence>
<dbReference type="AlphaFoldDB" id="A0A2I0CUH2"/>
<keyword evidence="1" id="KW-0732">Signal</keyword>
<evidence type="ECO:0000313" key="2">
    <source>
        <dbReference type="EMBL" id="PKF73165.1"/>
    </source>
</evidence>
<gene>
    <name evidence="2" type="ORF">CW360_01510</name>
</gene>
<evidence type="ECO:0000256" key="1">
    <source>
        <dbReference type="SAM" id="SignalP"/>
    </source>
</evidence>